<keyword evidence="2" id="KW-0805">Transcription regulation</keyword>
<dbReference type="Pfam" id="PF08281">
    <property type="entry name" value="Sigma70_r4_2"/>
    <property type="match status" value="1"/>
</dbReference>
<dbReference type="RefSeq" id="WP_176801717.1">
    <property type="nucleotide sequence ID" value="NZ_JABXYJ010000001.1"/>
</dbReference>
<dbReference type="GO" id="GO:0006352">
    <property type="term" value="P:DNA-templated transcription initiation"/>
    <property type="evidence" value="ECO:0007669"/>
    <property type="project" value="InterPro"/>
</dbReference>
<dbReference type="InterPro" id="IPR014284">
    <property type="entry name" value="RNA_pol_sigma-70_dom"/>
</dbReference>
<dbReference type="Gene3D" id="1.10.10.10">
    <property type="entry name" value="Winged helix-like DNA-binding domain superfamily/Winged helix DNA-binding domain"/>
    <property type="match status" value="1"/>
</dbReference>
<keyword evidence="5" id="KW-0804">Transcription</keyword>
<comment type="similarity">
    <text evidence="1">Belongs to the sigma-70 factor family. ECF subfamily.</text>
</comment>
<keyword evidence="3" id="KW-0731">Sigma factor</keyword>
<evidence type="ECO:0000313" key="9">
    <source>
        <dbReference type="Proteomes" id="UP000588051"/>
    </source>
</evidence>
<keyword evidence="9" id="KW-1185">Reference proteome</keyword>
<comment type="caution">
    <text evidence="8">The sequence shown here is derived from an EMBL/GenBank/DDBJ whole genome shotgun (WGS) entry which is preliminary data.</text>
</comment>
<evidence type="ECO:0000259" key="7">
    <source>
        <dbReference type="Pfam" id="PF08281"/>
    </source>
</evidence>
<dbReference type="NCBIfam" id="NF009173">
    <property type="entry name" value="PRK12520.1"/>
    <property type="match status" value="1"/>
</dbReference>
<dbReference type="Proteomes" id="UP000588051">
    <property type="component" value="Unassembled WGS sequence"/>
</dbReference>
<sequence>MTSPTDLHRQLEIMQPLLLRFALLQLRNKTAAEDAVQETLLAILEKPDSFAGQSSFRTYVTGILKYKIIDHLRAQKRETPLTVNDGDSETELIDHLFTADGHTISPPATWGEPESVLQQKDFFRILQLCLENLPEKTAQVFMMREWLELDAEDICKELGVSASNLWVILYRARLRLRECLDIHWFVHRQPGK</sequence>
<dbReference type="SUPFAM" id="SSF88946">
    <property type="entry name" value="Sigma2 domain of RNA polymerase sigma factors"/>
    <property type="match status" value="1"/>
</dbReference>
<dbReference type="PANTHER" id="PTHR43133">
    <property type="entry name" value="RNA POLYMERASE ECF-TYPE SIGMA FACTO"/>
    <property type="match status" value="1"/>
</dbReference>
<dbReference type="InterPro" id="IPR014289">
    <property type="entry name" value="RNA_pol_sigma-24-rel"/>
</dbReference>
<keyword evidence="4" id="KW-0238">DNA-binding</keyword>
<dbReference type="NCBIfam" id="TIGR02943">
    <property type="entry name" value="Sig70_famx1"/>
    <property type="match status" value="1"/>
</dbReference>
<evidence type="ECO:0000313" key="8">
    <source>
        <dbReference type="EMBL" id="NVO76448.1"/>
    </source>
</evidence>
<reference evidence="8 9" key="1">
    <citation type="submission" date="2020-06" db="EMBL/GenBank/DDBJ databases">
        <authorList>
            <person name="Qiu C."/>
            <person name="Liu Z."/>
        </authorList>
    </citation>
    <scope>NUCLEOTIDE SEQUENCE [LARGE SCALE GENOMIC DNA]</scope>
    <source>
        <strain evidence="8 9">EM 1</strain>
    </source>
</reference>
<name>A0A850QAT7_9BURK</name>
<evidence type="ECO:0000256" key="2">
    <source>
        <dbReference type="ARBA" id="ARBA00023015"/>
    </source>
</evidence>
<evidence type="ECO:0000259" key="6">
    <source>
        <dbReference type="Pfam" id="PF04542"/>
    </source>
</evidence>
<dbReference type="NCBIfam" id="TIGR02937">
    <property type="entry name" value="sigma70-ECF"/>
    <property type="match status" value="1"/>
</dbReference>
<dbReference type="CDD" id="cd06171">
    <property type="entry name" value="Sigma70_r4"/>
    <property type="match status" value="1"/>
</dbReference>
<dbReference type="EMBL" id="JABXYJ010000001">
    <property type="protein sequence ID" value="NVO76448.1"/>
    <property type="molecule type" value="Genomic_DNA"/>
</dbReference>
<dbReference type="GO" id="GO:0016987">
    <property type="term" value="F:sigma factor activity"/>
    <property type="evidence" value="ECO:0007669"/>
    <property type="project" value="UniProtKB-KW"/>
</dbReference>
<organism evidence="8 9">
    <name type="scientific">Undibacterium oligocarboniphilum</name>
    <dbReference type="NCBI Taxonomy" id="666702"/>
    <lineage>
        <taxon>Bacteria</taxon>
        <taxon>Pseudomonadati</taxon>
        <taxon>Pseudomonadota</taxon>
        <taxon>Betaproteobacteria</taxon>
        <taxon>Burkholderiales</taxon>
        <taxon>Oxalobacteraceae</taxon>
        <taxon>Undibacterium</taxon>
    </lineage>
</organism>
<dbReference type="Gene3D" id="1.10.1740.10">
    <property type="match status" value="1"/>
</dbReference>
<proteinExistence type="inferred from homology"/>
<dbReference type="InterPro" id="IPR036388">
    <property type="entry name" value="WH-like_DNA-bd_sf"/>
</dbReference>
<dbReference type="GO" id="GO:0003677">
    <property type="term" value="F:DNA binding"/>
    <property type="evidence" value="ECO:0007669"/>
    <property type="project" value="UniProtKB-KW"/>
</dbReference>
<dbReference type="InterPro" id="IPR013325">
    <property type="entry name" value="RNA_pol_sigma_r2"/>
</dbReference>
<dbReference type="SUPFAM" id="SSF88659">
    <property type="entry name" value="Sigma3 and sigma4 domains of RNA polymerase sigma factors"/>
    <property type="match status" value="1"/>
</dbReference>
<dbReference type="AlphaFoldDB" id="A0A850QAT7"/>
<dbReference type="InterPro" id="IPR039425">
    <property type="entry name" value="RNA_pol_sigma-70-like"/>
</dbReference>
<dbReference type="Pfam" id="PF04542">
    <property type="entry name" value="Sigma70_r2"/>
    <property type="match status" value="1"/>
</dbReference>
<evidence type="ECO:0000256" key="1">
    <source>
        <dbReference type="ARBA" id="ARBA00010641"/>
    </source>
</evidence>
<dbReference type="InterPro" id="IPR013249">
    <property type="entry name" value="RNA_pol_sigma70_r4_t2"/>
</dbReference>
<gene>
    <name evidence="8" type="ORF">HV832_01205</name>
</gene>
<dbReference type="InterPro" id="IPR013324">
    <property type="entry name" value="RNA_pol_sigma_r3/r4-like"/>
</dbReference>
<dbReference type="PANTHER" id="PTHR43133:SF8">
    <property type="entry name" value="RNA POLYMERASE SIGMA FACTOR HI_1459-RELATED"/>
    <property type="match status" value="1"/>
</dbReference>
<evidence type="ECO:0000256" key="3">
    <source>
        <dbReference type="ARBA" id="ARBA00023082"/>
    </source>
</evidence>
<feature type="domain" description="RNA polymerase sigma-70 region 2" evidence="6">
    <location>
        <begin position="15"/>
        <end position="77"/>
    </location>
</feature>
<protein>
    <submittedName>
        <fullName evidence="8">Sigma-70 family RNA polymerase sigma factor</fullName>
    </submittedName>
</protein>
<feature type="domain" description="RNA polymerase sigma factor 70 region 4 type 2" evidence="7">
    <location>
        <begin position="124"/>
        <end position="176"/>
    </location>
</feature>
<accession>A0A850QAT7</accession>
<evidence type="ECO:0000256" key="5">
    <source>
        <dbReference type="ARBA" id="ARBA00023163"/>
    </source>
</evidence>
<evidence type="ECO:0000256" key="4">
    <source>
        <dbReference type="ARBA" id="ARBA00023125"/>
    </source>
</evidence>
<dbReference type="InterPro" id="IPR007627">
    <property type="entry name" value="RNA_pol_sigma70_r2"/>
</dbReference>